<protein>
    <submittedName>
        <fullName evidence="2">Uncharacterized protein</fullName>
    </submittedName>
</protein>
<dbReference type="AlphaFoldDB" id="A0ABC8S4Y5"/>
<accession>A0ABC8S4Y5</accession>
<feature type="transmembrane region" description="Helical" evidence="1">
    <location>
        <begin position="112"/>
        <end position="131"/>
    </location>
</feature>
<reference evidence="2 3" key="1">
    <citation type="submission" date="2024-02" db="EMBL/GenBank/DDBJ databases">
        <authorList>
            <person name="Vignale AGUSTIN F."/>
            <person name="Sosa J E."/>
            <person name="Modenutti C."/>
        </authorList>
    </citation>
    <scope>NUCLEOTIDE SEQUENCE [LARGE SCALE GENOMIC DNA]</scope>
</reference>
<proteinExistence type="predicted"/>
<dbReference type="Proteomes" id="UP001642360">
    <property type="component" value="Unassembled WGS sequence"/>
</dbReference>
<dbReference type="EMBL" id="CAUOFW020001870">
    <property type="protein sequence ID" value="CAK9149412.1"/>
    <property type="molecule type" value="Genomic_DNA"/>
</dbReference>
<keyword evidence="3" id="KW-1185">Reference proteome</keyword>
<evidence type="ECO:0000256" key="1">
    <source>
        <dbReference type="SAM" id="Phobius"/>
    </source>
</evidence>
<organism evidence="2 3">
    <name type="scientific">Ilex paraguariensis</name>
    <name type="common">yerba mate</name>
    <dbReference type="NCBI Taxonomy" id="185542"/>
    <lineage>
        <taxon>Eukaryota</taxon>
        <taxon>Viridiplantae</taxon>
        <taxon>Streptophyta</taxon>
        <taxon>Embryophyta</taxon>
        <taxon>Tracheophyta</taxon>
        <taxon>Spermatophyta</taxon>
        <taxon>Magnoliopsida</taxon>
        <taxon>eudicotyledons</taxon>
        <taxon>Gunneridae</taxon>
        <taxon>Pentapetalae</taxon>
        <taxon>asterids</taxon>
        <taxon>campanulids</taxon>
        <taxon>Aquifoliales</taxon>
        <taxon>Aquifoliaceae</taxon>
        <taxon>Ilex</taxon>
    </lineage>
</organism>
<evidence type="ECO:0000313" key="3">
    <source>
        <dbReference type="Proteomes" id="UP001642360"/>
    </source>
</evidence>
<feature type="transmembrane region" description="Helical" evidence="1">
    <location>
        <begin position="75"/>
        <end position="92"/>
    </location>
</feature>
<keyword evidence="1" id="KW-0812">Transmembrane</keyword>
<dbReference type="PROSITE" id="PS51257">
    <property type="entry name" value="PROKAR_LIPOPROTEIN"/>
    <property type="match status" value="1"/>
</dbReference>
<comment type="caution">
    <text evidence="2">The sequence shown here is derived from an EMBL/GenBank/DDBJ whole genome shotgun (WGS) entry which is preliminary data.</text>
</comment>
<gene>
    <name evidence="2" type="ORF">ILEXP_LOCUS17452</name>
</gene>
<evidence type="ECO:0000313" key="2">
    <source>
        <dbReference type="EMBL" id="CAK9149412.1"/>
    </source>
</evidence>
<name>A0ABC8S4Y5_9AQUA</name>
<feature type="transmembrane region" description="Helical" evidence="1">
    <location>
        <begin position="40"/>
        <end position="63"/>
    </location>
</feature>
<keyword evidence="1" id="KW-1133">Transmembrane helix</keyword>
<keyword evidence="1" id="KW-0472">Membrane</keyword>
<sequence length="143" mass="16171">MDKGIPQLAYVDVIVSTIGAIAVAYSCFSIAVMLTLRRCYIYLGSLIFSSVLIRIWLHFASIVFGGYTAFWEIKLYLLAIIYIVGVVVYSQVMIEQADQFRDIDYVDHVLDISVYFAGILIVIVLMLLRKASKYGKGKKKKLN</sequence>
<feature type="transmembrane region" description="Helical" evidence="1">
    <location>
        <begin position="9"/>
        <end position="34"/>
    </location>
</feature>